<dbReference type="RefSeq" id="WP_137400761.1">
    <property type="nucleotide sequence ID" value="NZ_BMIU01000018.1"/>
</dbReference>
<evidence type="ECO:0000259" key="3">
    <source>
        <dbReference type="Pfam" id="PF02397"/>
    </source>
</evidence>
<comment type="similarity">
    <text evidence="1">Belongs to the bacterial sugar transferase family.</text>
</comment>
<gene>
    <name evidence="4" type="ORF">GCM10011339_32360</name>
</gene>
<comment type="caution">
    <text evidence="4">The sequence shown here is derived from an EMBL/GenBank/DDBJ whole genome shotgun (WGS) entry which is preliminary data.</text>
</comment>
<keyword evidence="2" id="KW-0472">Membrane</keyword>
<keyword evidence="2" id="KW-0812">Transmembrane</keyword>
<evidence type="ECO:0000256" key="2">
    <source>
        <dbReference type="SAM" id="Phobius"/>
    </source>
</evidence>
<keyword evidence="5" id="KW-1185">Reference proteome</keyword>
<organism evidence="4 5">
    <name type="scientific">Echinicola rosea</name>
    <dbReference type="NCBI Taxonomy" id="1807691"/>
    <lineage>
        <taxon>Bacteria</taxon>
        <taxon>Pseudomonadati</taxon>
        <taxon>Bacteroidota</taxon>
        <taxon>Cytophagia</taxon>
        <taxon>Cytophagales</taxon>
        <taxon>Cyclobacteriaceae</taxon>
        <taxon>Echinicola</taxon>
    </lineage>
</organism>
<sequence>MYRHLFKPIIDYLIGWIGVLLCLPLVGVIAIALAFDFRGNPFFVQDRVGKDGKIFKIFKLRTMKSDVNQYGVLLPDHVRLTFLGRWLRKTSLDELPQFLNVALGHMSLIGPRPLLVEYLPLYTKKEARRHAVKPGITGLAQVSGRNAISWREKFAYDIEYVSKVTFKQDLNIFIQSLSKPFDESGIYNDEEHVSPFRGHH</sequence>
<name>A0ABQ1V7E3_9BACT</name>
<dbReference type="GO" id="GO:0016740">
    <property type="term" value="F:transferase activity"/>
    <property type="evidence" value="ECO:0007669"/>
    <property type="project" value="UniProtKB-KW"/>
</dbReference>
<dbReference type="PANTHER" id="PTHR30576:SF8">
    <property type="entry name" value="UNDECAPRENYL-PHOSPHATE GALACTOSE PHOSPHOTRANSFERASE"/>
    <property type="match status" value="1"/>
</dbReference>
<keyword evidence="4" id="KW-0808">Transferase</keyword>
<accession>A0ABQ1V7E3</accession>
<keyword evidence="2" id="KW-1133">Transmembrane helix</keyword>
<dbReference type="InterPro" id="IPR003362">
    <property type="entry name" value="Bact_transf"/>
</dbReference>
<dbReference type="PANTHER" id="PTHR30576">
    <property type="entry name" value="COLANIC BIOSYNTHESIS UDP-GLUCOSE LIPID CARRIER TRANSFERASE"/>
    <property type="match status" value="1"/>
</dbReference>
<proteinExistence type="inferred from homology"/>
<dbReference type="EMBL" id="BMIU01000018">
    <property type="protein sequence ID" value="GGF41349.1"/>
    <property type="molecule type" value="Genomic_DNA"/>
</dbReference>
<dbReference type="Pfam" id="PF02397">
    <property type="entry name" value="Bac_transf"/>
    <property type="match status" value="1"/>
</dbReference>
<feature type="transmembrane region" description="Helical" evidence="2">
    <location>
        <begin position="12"/>
        <end position="35"/>
    </location>
</feature>
<evidence type="ECO:0000313" key="5">
    <source>
        <dbReference type="Proteomes" id="UP000647339"/>
    </source>
</evidence>
<evidence type="ECO:0000313" key="4">
    <source>
        <dbReference type="EMBL" id="GGF41349.1"/>
    </source>
</evidence>
<evidence type="ECO:0000256" key="1">
    <source>
        <dbReference type="ARBA" id="ARBA00006464"/>
    </source>
</evidence>
<feature type="domain" description="Bacterial sugar transferase" evidence="3">
    <location>
        <begin position="7"/>
        <end position="179"/>
    </location>
</feature>
<dbReference type="Proteomes" id="UP000647339">
    <property type="component" value="Unassembled WGS sequence"/>
</dbReference>
<reference evidence="5" key="1">
    <citation type="journal article" date="2019" name="Int. J. Syst. Evol. Microbiol.">
        <title>The Global Catalogue of Microorganisms (GCM) 10K type strain sequencing project: providing services to taxonomists for standard genome sequencing and annotation.</title>
        <authorList>
            <consortium name="The Broad Institute Genomics Platform"/>
            <consortium name="The Broad Institute Genome Sequencing Center for Infectious Disease"/>
            <person name="Wu L."/>
            <person name="Ma J."/>
        </authorList>
    </citation>
    <scope>NUCLEOTIDE SEQUENCE [LARGE SCALE GENOMIC DNA]</scope>
    <source>
        <strain evidence="5">CGMCC 1.15407</strain>
    </source>
</reference>
<protein>
    <submittedName>
        <fullName evidence="4">Sugar transferase</fullName>
    </submittedName>
</protein>